<evidence type="ECO:0000313" key="1">
    <source>
        <dbReference type="EMBL" id="RXJ74376.1"/>
    </source>
</evidence>
<reference evidence="1 2" key="1">
    <citation type="submission" date="2017-10" db="EMBL/GenBank/DDBJ databases">
        <title>Nyctiphanis sp. nov., isolated from the stomach of the euphausiid Nyctiphanes simplex (Hansen, 1911) in the Gulf of California.</title>
        <authorList>
            <person name="Gomez-Gil B."/>
            <person name="Aguilar-Mendez M."/>
            <person name="Lopez-Cortes A."/>
            <person name="Gomez-Gutierrez J."/>
            <person name="Roque A."/>
            <person name="Lang E."/>
            <person name="Gonzalez-Castillo A."/>
        </authorList>
    </citation>
    <scope>NUCLEOTIDE SEQUENCE [LARGE SCALE GENOMIC DNA]</scope>
    <source>
        <strain evidence="1 2">CAIM 600</strain>
    </source>
</reference>
<dbReference type="PANTHER" id="PTHR47197:SF3">
    <property type="entry name" value="DIHYDRO-HEME D1 DEHYDROGENASE"/>
    <property type="match status" value="1"/>
</dbReference>
<protein>
    <submittedName>
        <fullName evidence="1">Uncharacterized protein</fullName>
    </submittedName>
</protein>
<dbReference type="InterPro" id="IPR051200">
    <property type="entry name" value="Host-pathogen_enzymatic-act"/>
</dbReference>
<organism evidence="1 2">
    <name type="scientific">Veronia nyctiphanis</name>
    <dbReference type="NCBI Taxonomy" id="1278244"/>
    <lineage>
        <taxon>Bacteria</taxon>
        <taxon>Pseudomonadati</taxon>
        <taxon>Pseudomonadota</taxon>
        <taxon>Gammaproteobacteria</taxon>
        <taxon>Vibrionales</taxon>
        <taxon>Vibrionaceae</taxon>
        <taxon>Veronia</taxon>
    </lineage>
</organism>
<dbReference type="Gene3D" id="2.130.10.10">
    <property type="entry name" value="YVTN repeat-like/Quinoprotein amine dehydrogenase"/>
    <property type="match status" value="2"/>
</dbReference>
<name>A0A4Q0YT52_9GAMM</name>
<dbReference type="InterPro" id="IPR011048">
    <property type="entry name" value="Haem_d1_sf"/>
</dbReference>
<dbReference type="OrthoDB" id="24300at2"/>
<dbReference type="AlphaFoldDB" id="A0A4Q0YT52"/>
<keyword evidence="2" id="KW-1185">Reference proteome</keyword>
<accession>A0A4Q0YT52</accession>
<dbReference type="PANTHER" id="PTHR47197">
    <property type="entry name" value="PROTEIN NIRF"/>
    <property type="match status" value="1"/>
</dbReference>
<dbReference type="Proteomes" id="UP000290287">
    <property type="component" value="Unassembled WGS sequence"/>
</dbReference>
<evidence type="ECO:0000313" key="2">
    <source>
        <dbReference type="Proteomes" id="UP000290287"/>
    </source>
</evidence>
<dbReference type="RefSeq" id="WP_129121340.1">
    <property type="nucleotide sequence ID" value="NZ_PEIB01000003.1"/>
</dbReference>
<comment type="caution">
    <text evidence="1">The sequence shown here is derived from an EMBL/GenBank/DDBJ whole genome shotgun (WGS) entry which is preliminary data.</text>
</comment>
<dbReference type="EMBL" id="PEIB01000003">
    <property type="protein sequence ID" value="RXJ74376.1"/>
    <property type="molecule type" value="Genomic_DNA"/>
</dbReference>
<dbReference type="InterPro" id="IPR015943">
    <property type="entry name" value="WD40/YVTN_repeat-like_dom_sf"/>
</dbReference>
<gene>
    <name evidence="1" type="ORF">CS022_04880</name>
</gene>
<proteinExistence type="predicted"/>
<dbReference type="SUPFAM" id="SSF51004">
    <property type="entry name" value="C-terminal (heme d1) domain of cytochrome cd1-nitrite reductase"/>
    <property type="match status" value="1"/>
</dbReference>
<sequence length="314" mass="34418">MAKDTLVLNQKSAHTIGFFDVESGEAIKQIKVDDYPHEFVVDSKQEYIYVGHYGVENSGIIGDHGGCSIFVIEIATGEHVRTISCWPYYRIHGLAMDDQDRLYAMSESHNVMVVYEDPKTASAPDRAIPSGGLKTHLFSLTKDGQTAYCLNLLSHTVTRIKPWQPASSSEAMYPGKKPEGNCLSSDGKTLFVTNRLDDQIVAVDTESLEVTGRADTGRDPTRAYISPKSQIFVTNYGGQSITIFSQQLENEGQIALPADPIAVSFHPDGKTAYVSMTNDEVAILDVETTSISTTFPCLAEPDVSFLLPSFAFKS</sequence>